<accession>A0A918HSV7</accession>
<dbReference type="Proteomes" id="UP000646776">
    <property type="component" value="Unassembled WGS sequence"/>
</dbReference>
<proteinExistence type="predicted"/>
<feature type="region of interest" description="Disordered" evidence="1">
    <location>
        <begin position="1"/>
        <end position="24"/>
    </location>
</feature>
<sequence length="69" mass="7575">MWEGQHPEQLVQGDAGTDGLDGAADVPAEHERWFADEYAGLAVVGVDRVRTRRVYPDQDLAQAGPRDRG</sequence>
<evidence type="ECO:0000256" key="1">
    <source>
        <dbReference type="SAM" id="MobiDB-lite"/>
    </source>
</evidence>
<keyword evidence="3" id="KW-1185">Reference proteome</keyword>
<feature type="compositionally biased region" description="Low complexity" evidence="1">
    <location>
        <begin position="13"/>
        <end position="24"/>
    </location>
</feature>
<gene>
    <name evidence="2" type="ORF">GCM10010226_87890</name>
</gene>
<protein>
    <submittedName>
        <fullName evidence="2">Uncharacterized protein</fullName>
    </submittedName>
</protein>
<name>A0A918HSV7_9ACTN</name>
<dbReference type="AlphaFoldDB" id="A0A918HSV7"/>
<comment type="caution">
    <text evidence="2">The sequence shown here is derived from an EMBL/GenBank/DDBJ whole genome shotgun (WGS) entry which is preliminary data.</text>
</comment>
<evidence type="ECO:0000313" key="2">
    <source>
        <dbReference type="EMBL" id="GGT96765.1"/>
    </source>
</evidence>
<evidence type="ECO:0000313" key="3">
    <source>
        <dbReference type="Proteomes" id="UP000646776"/>
    </source>
</evidence>
<reference evidence="2" key="1">
    <citation type="journal article" date="2014" name="Int. J. Syst. Evol. Microbiol.">
        <title>Complete genome sequence of Corynebacterium casei LMG S-19264T (=DSM 44701T), isolated from a smear-ripened cheese.</title>
        <authorList>
            <consortium name="US DOE Joint Genome Institute (JGI-PGF)"/>
            <person name="Walter F."/>
            <person name="Albersmeier A."/>
            <person name="Kalinowski J."/>
            <person name="Ruckert C."/>
        </authorList>
    </citation>
    <scope>NUCLEOTIDE SEQUENCE</scope>
    <source>
        <strain evidence="2">JCM 4125</strain>
    </source>
</reference>
<organism evidence="2 3">
    <name type="scientific">Streptomyces phaeofaciens</name>
    <dbReference type="NCBI Taxonomy" id="68254"/>
    <lineage>
        <taxon>Bacteria</taxon>
        <taxon>Bacillati</taxon>
        <taxon>Actinomycetota</taxon>
        <taxon>Actinomycetes</taxon>
        <taxon>Kitasatosporales</taxon>
        <taxon>Streptomycetaceae</taxon>
        <taxon>Streptomyces</taxon>
    </lineage>
</organism>
<dbReference type="EMBL" id="BMSA01000052">
    <property type="protein sequence ID" value="GGT96765.1"/>
    <property type="molecule type" value="Genomic_DNA"/>
</dbReference>
<reference evidence="2" key="2">
    <citation type="submission" date="2020-09" db="EMBL/GenBank/DDBJ databases">
        <authorList>
            <person name="Sun Q."/>
            <person name="Ohkuma M."/>
        </authorList>
    </citation>
    <scope>NUCLEOTIDE SEQUENCE</scope>
    <source>
        <strain evidence="2">JCM 4125</strain>
    </source>
</reference>